<sequence>MRAAKGRRSSLDVARAPQGWRTWRACMCVSTGLWVGCHGYNYQAYGMRSGANRVAWLNGCCDGDQIIIDFRDEQSDGNGGSGMLYINNTAVQPNTIETYRIEGELGYTWKSYGPFCAYQGWHNFTYTSDANPEETSFTITDSYGLVKAQGDMNSLPLRFHTILPSKFCTPDGGYTQLQTRQRVRKLIAAHDQTTPRAQLLEEGLAIPQDEYEQDGIIYPPLSFFDNNHTDLDFARRASGLSGSS</sequence>
<dbReference type="AlphaFoldDB" id="A0A0M0JHG6"/>
<evidence type="ECO:0000313" key="2">
    <source>
        <dbReference type="Proteomes" id="UP000037460"/>
    </source>
</evidence>
<evidence type="ECO:0000313" key="1">
    <source>
        <dbReference type="EMBL" id="KOO25683.1"/>
    </source>
</evidence>
<keyword evidence="2" id="KW-1185">Reference proteome</keyword>
<dbReference type="EMBL" id="JWZX01002943">
    <property type="protein sequence ID" value="KOO25683.1"/>
    <property type="molecule type" value="Genomic_DNA"/>
</dbReference>
<gene>
    <name evidence="1" type="ORF">Ctob_011644</name>
</gene>
<organism evidence="1 2">
    <name type="scientific">Chrysochromulina tobinii</name>
    <dbReference type="NCBI Taxonomy" id="1460289"/>
    <lineage>
        <taxon>Eukaryota</taxon>
        <taxon>Haptista</taxon>
        <taxon>Haptophyta</taxon>
        <taxon>Prymnesiophyceae</taxon>
        <taxon>Prymnesiales</taxon>
        <taxon>Chrysochromulinaceae</taxon>
        <taxon>Chrysochromulina</taxon>
    </lineage>
</organism>
<proteinExistence type="predicted"/>
<dbReference type="Proteomes" id="UP000037460">
    <property type="component" value="Unassembled WGS sequence"/>
</dbReference>
<reference evidence="2" key="1">
    <citation type="journal article" date="2015" name="PLoS Genet.">
        <title>Genome Sequence and Transcriptome Analyses of Chrysochromulina tobin: Metabolic Tools for Enhanced Algal Fitness in the Prominent Order Prymnesiales (Haptophyceae).</title>
        <authorList>
            <person name="Hovde B.T."/>
            <person name="Deodato C.R."/>
            <person name="Hunsperger H.M."/>
            <person name="Ryken S.A."/>
            <person name="Yost W."/>
            <person name="Jha R.K."/>
            <person name="Patterson J."/>
            <person name="Monnat R.J. Jr."/>
            <person name="Barlow S.B."/>
            <person name="Starkenburg S.R."/>
            <person name="Cattolico R.A."/>
        </authorList>
    </citation>
    <scope>NUCLEOTIDE SEQUENCE</scope>
    <source>
        <strain evidence="2">CCMP291</strain>
    </source>
</reference>
<comment type="caution">
    <text evidence="1">The sequence shown here is derived from an EMBL/GenBank/DDBJ whole genome shotgun (WGS) entry which is preliminary data.</text>
</comment>
<protein>
    <submittedName>
        <fullName evidence="1">Uncharacterized protein</fullName>
    </submittedName>
</protein>
<name>A0A0M0JHG6_9EUKA</name>
<accession>A0A0M0JHG6</accession>